<evidence type="ECO:0000313" key="1">
    <source>
        <dbReference type="EMBL" id="KKM24877.1"/>
    </source>
</evidence>
<dbReference type="EMBL" id="LAZR01012832">
    <property type="protein sequence ID" value="KKM24877.1"/>
    <property type="molecule type" value="Genomic_DNA"/>
</dbReference>
<dbReference type="AlphaFoldDB" id="A0A0F9IBL2"/>
<reference evidence="1" key="1">
    <citation type="journal article" date="2015" name="Nature">
        <title>Complex archaea that bridge the gap between prokaryotes and eukaryotes.</title>
        <authorList>
            <person name="Spang A."/>
            <person name="Saw J.H."/>
            <person name="Jorgensen S.L."/>
            <person name="Zaremba-Niedzwiedzka K."/>
            <person name="Martijn J."/>
            <person name="Lind A.E."/>
            <person name="van Eijk R."/>
            <person name="Schleper C."/>
            <person name="Guy L."/>
            <person name="Ettema T.J."/>
        </authorList>
    </citation>
    <scope>NUCLEOTIDE SEQUENCE</scope>
</reference>
<sequence>MGASKETVATGGGAATPLADEFVNFLRGGLQGNFGGFGGDPVAGAPPGFVEGILNIGRGGDFGGGVAGDRFNAADPRGSTEGIAEILNNILSPGGGTAGASITESINQSISDQAGDLRAGFTARGGTSLGTPGAVGEAVLRSRAAPLATQAVTQLQLQTLLPILRLIAMLSGRGIPQAEESLFVDENPFIKGLGAVAGGAQGAASIARAGG</sequence>
<name>A0A0F9IBL2_9ZZZZ</name>
<proteinExistence type="predicted"/>
<gene>
    <name evidence="1" type="ORF">LCGC14_1600680</name>
</gene>
<comment type="caution">
    <text evidence="1">The sequence shown here is derived from an EMBL/GenBank/DDBJ whole genome shotgun (WGS) entry which is preliminary data.</text>
</comment>
<protein>
    <submittedName>
        <fullName evidence="1">Uncharacterized protein</fullName>
    </submittedName>
</protein>
<organism evidence="1">
    <name type="scientific">marine sediment metagenome</name>
    <dbReference type="NCBI Taxonomy" id="412755"/>
    <lineage>
        <taxon>unclassified sequences</taxon>
        <taxon>metagenomes</taxon>
        <taxon>ecological metagenomes</taxon>
    </lineage>
</organism>
<accession>A0A0F9IBL2</accession>